<dbReference type="EMBL" id="PUGF01000006">
    <property type="protein sequence ID" value="PRC93741.1"/>
    <property type="molecule type" value="Genomic_DNA"/>
</dbReference>
<name>A0A2S9H183_9BURK</name>
<keyword evidence="2 5" id="KW-0812">Transmembrane</keyword>
<dbReference type="InterPro" id="IPR001129">
    <property type="entry name" value="Membr-assoc_MAPEG"/>
</dbReference>
<dbReference type="GO" id="GO:0004364">
    <property type="term" value="F:glutathione transferase activity"/>
    <property type="evidence" value="ECO:0007669"/>
    <property type="project" value="TreeGrafter"/>
</dbReference>
<keyword evidence="7" id="KW-1185">Reference proteome</keyword>
<dbReference type="GO" id="GO:0004602">
    <property type="term" value="F:glutathione peroxidase activity"/>
    <property type="evidence" value="ECO:0007669"/>
    <property type="project" value="TreeGrafter"/>
</dbReference>
<dbReference type="GO" id="GO:0016020">
    <property type="term" value="C:membrane"/>
    <property type="evidence" value="ECO:0007669"/>
    <property type="project" value="UniProtKB-SubCell"/>
</dbReference>
<dbReference type="SUPFAM" id="SSF161084">
    <property type="entry name" value="MAPEG domain-like"/>
    <property type="match status" value="1"/>
</dbReference>
<dbReference type="GO" id="GO:0006691">
    <property type="term" value="P:leukotriene metabolic process"/>
    <property type="evidence" value="ECO:0007669"/>
    <property type="project" value="UniProtKB-ARBA"/>
</dbReference>
<dbReference type="InterPro" id="IPR050997">
    <property type="entry name" value="MAPEG"/>
</dbReference>
<proteinExistence type="predicted"/>
<dbReference type="PANTHER" id="PTHR10250">
    <property type="entry name" value="MICROSOMAL GLUTATHIONE S-TRANSFERASE"/>
    <property type="match status" value="1"/>
</dbReference>
<organism evidence="6 7">
    <name type="scientific">Solimicrobium silvestre</name>
    <dbReference type="NCBI Taxonomy" id="2099400"/>
    <lineage>
        <taxon>Bacteria</taxon>
        <taxon>Pseudomonadati</taxon>
        <taxon>Pseudomonadota</taxon>
        <taxon>Betaproteobacteria</taxon>
        <taxon>Burkholderiales</taxon>
        <taxon>Oxalobacteraceae</taxon>
        <taxon>Solimicrobium</taxon>
    </lineage>
</organism>
<dbReference type="OrthoDB" id="464934at2"/>
<evidence type="ECO:0000313" key="6">
    <source>
        <dbReference type="EMBL" id="PRC93741.1"/>
    </source>
</evidence>
<evidence type="ECO:0000313" key="7">
    <source>
        <dbReference type="Proteomes" id="UP000237839"/>
    </source>
</evidence>
<dbReference type="PANTHER" id="PTHR10250:SF15">
    <property type="entry name" value="MICROSOMAL GLUTATHIONE S-TRANSFERASE-RELATED"/>
    <property type="match status" value="1"/>
</dbReference>
<evidence type="ECO:0000256" key="5">
    <source>
        <dbReference type="SAM" id="Phobius"/>
    </source>
</evidence>
<evidence type="ECO:0000256" key="1">
    <source>
        <dbReference type="ARBA" id="ARBA00004141"/>
    </source>
</evidence>
<dbReference type="Proteomes" id="UP000237839">
    <property type="component" value="Unassembled WGS sequence"/>
</dbReference>
<evidence type="ECO:0000256" key="4">
    <source>
        <dbReference type="ARBA" id="ARBA00023136"/>
    </source>
</evidence>
<evidence type="ECO:0000256" key="2">
    <source>
        <dbReference type="ARBA" id="ARBA00022692"/>
    </source>
</evidence>
<comment type="subcellular location">
    <subcellularLocation>
        <location evidence="1">Membrane</location>
        <topology evidence="1">Multi-pass membrane protein</topology>
    </subcellularLocation>
</comment>
<accession>A0A2S9H183</accession>
<dbReference type="AlphaFoldDB" id="A0A2S9H183"/>
<comment type="caution">
    <text evidence="6">The sequence shown here is derived from an EMBL/GenBank/DDBJ whole genome shotgun (WGS) entry which is preliminary data.</text>
</comment>
<keyword evidence="3 5" id="KW-1133">Transmembrane helix</keyword>
<gene>
    <name evidence="6" type="ORF">S2091_1742</name>
</gene>
<keyword evidence="4 5" id="KW-0472">Membrane</keyword>
<dbReference type="Pfam" id="PF01124">
    <property type="entry name" value="MAPEG"/>
    <property type="match status" value="1"/>
</dbReference>
<protein>
    <submittedName>
        <fullName evidence="6">MAPEG family</fullName>
    </submittedName>
</protein>
<dbReference type="RefSeq" id="WP_105531395.1">
    <property type="nucleotide sequence ID" value="NZ_PUGF01000006.1"/>
</dbReference>
<dbReference type="InterPro" id="IPR023352">
    <property type="entry name" value="MAPEG-like_dom_sf"/>
</dbReference>
<feature type="transmembrane region" description="Helical" evidence="5">
    <location>
        <begin position="74"/>
        <end position="96"/>
    </location>
</feature>
<evidence type="ECO:0000256" key="3">
    <source>
        <dbReference type="ARBA" id="ARBA00022989"/>
    </source>
</evidence>
<dbReference type="Gene3D" id="1.20.120.550">
    <property type="entry name" value="Membrane associated eicosanoid/glutathione metabolism-like domain"/>
    <property type="match status" value="1"/>
</dbReference>
<feature type="transmembrane region" description="Helical" evidence="5">
    <location>
        <begin position="102"/>
        <end position="124"/>
    </location>
</feature>
<reference evidence="6 7" key="1">
    <citation type="submission" date="2018-02" db="EMBL/GenBank/DDBJ databases">
        <title>Solimicrobium silvestre gen. nov., sp. nov., isolated from alpine forest soil.</title>
        <authorList>
            <person name="Margesin R."/>
            <person name="Albuquerque L."/>
            <person name="Zhang D.-C."/>
            <person name="Froufe H.J.C."/>
            <person name="Severino R."/>
            <person name="Roxo I."/>
            <person name="Egas C."/>
            <person name="Da Costa M.S."/>
        </authorList>
    </citation>
    <scope>NUCLEOTIDE SEQUENCE [LARGE SCALE GENOMIC DNA]</scope>
    <source>
        <strain evidence="6 7">S20-91</strain>
    </source>
</reference>
<sequence>MKLTAWATLASVLMYIWVFAKVGKARGVHKVPAPLTDGPVEFLIALRVQANTVEQLIIFLPLLWLCCIFMSDQIAAILGAIWVVGRILYALGYYQAPDKRSLGFLISSVAAIGLLISAVTGLIIH</sequence>